<dbReference type="InterPro" id="IPR025662">
    <property type="entry name" value="Sigma_54_int_dom_ATP-bd_1"/>
</dbReference>
<organism evidence="4 5">
    <name type="scientific">Pangasianodon hypophthalmus</name>
    <name type="common">Striped catfish</name>
    <name type="synonym">Helicophagus hypophthalmus</name>
    <dbReference type="NCBI Taxonomy" id="310915"/>
    <lineage>
        <taxon>Eukaryota</taxon>
        <taxon>Metazoa</taxon>
        <taxon>Chordata</taxon>
        <taxon>Craniata</taxon>
        <taxon>Vertebrata</taxon>
        <taxon>Euteleostomi</taxon>
        <taxon>Actinopterygii</taxon>
        <taxon>Neopterygii</taxon>
        <taxon>Teleostei</taxon>
        <taxon>Ostariophysi</taxon>
        <taxon>Siluriformes</taxon>
        <taxon>Pangasiidae</taxon>
        <taxon>Pangasianodon</taxon>
    </lineage>
</organism>
<dbReference type="AlphaFoldDB" id="A0A5N5PJD6"/>
<evidence type="ECO:0000256" key="2">
    <source>
        <dbReference type="SAM" id="Coils"/>
    </source>
</evidence>
<evidence type="ECO:0000259" key="3">
    <source>
        <dbReference type="SMART" id="SM00382"/>
    </source>
</evidence>
<dbReference type="GO" id="GO:0005525">
    <property type="term" value="F:GTP binding"/>
    <property type="evidence" value="ECO:0007669"/>
    <property type="project" value="UniProtKB-KW"/>
</dbReference>
<keyword evidence="1" id="KW-0342">GTP-binding</keyword>
<keyword evidence="2" id="KW-0175">Coiled coil</keyword>
<protein>
    <recommendedName>
        <fullName evidence="3">AAA+ ATPase domain-containing protein</fullName>
    </recommendedName>
</protein>
<evidence type="ECO:0000313" key="4">
    <source>
        <dbReference type="EMBL" id="KAB5579001.1"/>
    </source>
</evidence>
<dbReference type="PROSITE" id="PS00675">
    <property type="entry name" value="SIGMA54_INTERACT_1"/>
    <property type="match status" value="1"/>
</dbReference>
<dbReference type="InterPro" id="IPR030379">
    <property type="entry name" value="G_SEPTIN_dom"/>
</dbReference>
<dbReference type="PANTHER" id="PTHR32046">
    <property type="entry name" value="G DOMAIN-CONTAINING PROTEIN"/>
    <property type="match status" value="1"/>
</dbReference>
<dbReference type="Proteomes" id="UP000327468">
    <property type="component" value="Chromosome 4"/>
</dbReference>
<evidence type="ECO:0000313" key="5">
    <source>
        <dbReference type="Proteomes" id="UP000327468"/>
    </source>
</evidence>
<gene>
    <name evidence="4" type="ORF">PHYPO_G00189550</name>
</gene>
<evidence type="ECO:0000256" key="1">
    <source>
        <dbReference type="RuleBase" id="RU004560"/>
    </source>
</evidence>
<accession>A0A5N5PJD6</accession>
<dbReference type="PANTHER" id="PTHR32046:SF11">
    <property type="entry name" value="IMMUNE-ASSOCIATED NUCLEOTIDE-BINDING PROTEIN 10-LIKE"/>
    <property type="match status" value="1"/>
</dbReference>
<dbReference type="SUPFAM" id="SSF52540">
    <property type="entry name" value="P-loop containing nucleoside triphosphate hydrolases"/>
    <property type="match status" value="1"/>
</dbReference>
<name>A0A5N5PJD6_PANHP</name>
<dbReference type="EMBL" id="VFJC01000005">
    <property type="protein sequence ID" value="KAB5579001.1"/>
    <property type="molecule type" value="Genomic_DNA"/>
</dbReference>
<reference evidence="4 5" key="1">
    <citation type="submission" date="2019-06" db="EMBL/GenBank/DDBJ databases">
        <title>A chromosome-scale genome assembly of the striped catfish, Pangasianodon hypophthalmus.</title>
        <authorList>
            <person name="Wen M."/>
            <person name="Zahm M."/>
            <person name="Roques C."/>
            <person name="Cabau C."/>
            <person name="Klopp C."/>
            <person name="Donnadieu C."/>
            <person name="Jouanno E."/>
            <person name="Avarre J.-C."/>
            <person name="Campet M."/>
            <person name="Ha T.T.T."/>
            <person name="Dugue R."/>
            <person name="Lampietro C."/>
            <person name="Louis A."/>
            <person name="Herpin A."/>
            <person name="Echchiki A."/>
            <person name="Berthelot C."/>
            <person name="Parey E."/>
            <person name="Roest-Crollius H."/>
            <person name="Braasch I."/>
            <person name="Postlethwait J."/>
            <person name="Bobe J."/>
            <person name="Montfort J."/>
            <person name="Bouchez O."/>
            <person name="Begum T."/>
            <person name="Schartl M."/>
            <person name="Guiguen Y."/>
        </authorList>
    </citation>
    <scope>NUCLEOTIDE SEQUENCE [LARGE SCALE GENOMIC DNA]</scope>
    <source>
        <strain evidence="4 5">Indonesia</strain>
        <tissue evidence="4">Blood</tissue>
    </source>
</reference>
<comment type="caution">
    <text evidence="4">The sequence shown here is derived from an EMBL/GenBank/DDBJ whole genome shotgun (WGS) entry which is preliminary data.</text>
</comment>
<dbReference type="SMART" id="SM00382">
    <property type="entry name" value="AAA"/>
    <property type="match status" value="1"/>
</dbReference>
<feature type="coiled-coil region" evidence="2">
    <location>
        <begin position="295"/>
        <end position="336"/>
    </location>
</feature>
<dbReference type="Gene3D" id="3.40.50.300">
    <property type="entry name" value="P-loop containing nucleotide triphosphate hydrolases"/>
    <property type="match status" value="1"/>
</dbReference>
<dbReference type="InterPro" id="IPR027417">
    <property type="entry name" value="P-loop_NTPase"/>
</dbReference>
<sequence length="546" mass="63099">MATGFQDSSLIVRDLIQKSVLISKGSPARYCLLTTRSNLEKDGSVRKWTFGQRDVNMQNKILLMVGETGTGKTTLINAMVNYILGVKFTDEAWFEITEEGGDNQTSDQSKTQTTEITVYEVFAQDNPICLTIIDTPGYGDTRGTDMDKQIAENLYKLFQNDTGVKEIDAVCLVVKASDHRPSDRQHYIFDAILSLFGNDIENNVVIFVTHSDGMPPEDVINAIKKAGIPYRKDGENEPEHFLFNNRQTNKRSPAYKRALQTAWEQTENTLNVFFASMKEQYRKSLEQTESVLTESKQLEACINNLQNRIDFVECKGKELAQTQKALEENREKIRRNKNFTFTVTKYYKEKVLIENASLWDRKATTCSVCEENCHEYGCWSAWDAWWCEVMRNDHCTVCTGKCHYTKHVKECKKYVRSSKEIIVTFDDLKKQYDSSNNSASDIKFDSKSFENVKKEFESNKKWKKEKISIEKRLKEELIKTEKDKAKLVEEAYNAIMKLSEIALKRDSAFIVQCLDFLIPRAEETGRDFIAQKLRRELRKFNLNHSK</sequence>
<keyword evidence="1" id="KW-0547">Nucleotide-binding</keyword>
<keyword evidence="5" id="KW-1185">Reference proteome</keyword>
<dbReference type="CDD" id="cd00882">
    <property type="entry name" value="Ras_like_GTPase"/>
    <property type="match status" value="1"/>
</dbReference>
<feature type="domain" description="AAA+ ATPase" evidence="3">
    <location>
        <begin position="58"/>
        <end position="227"/>
    </location>
</feature>
<dbReference type="Pfam" id="PF00735">
    <property type="entry name" value="Septin"/>
    <property type="match status" value="1"/>
</dbReference>
<dbReference type="InterPro" id="IPR003593">
    <property type="entry name" value="AAA+_ATPase"/>
</dbReference>
<comment type="similarity">
    <text evidence="1">Belongs to the TRAFAC class TrmE-Era-EngA-EngB-Septin-like GTPase superfamily. Septin GTPase family.</text>
</comment>
<proteinExistence type="inferred from homology"/>